<evidence type="ECO:0000313" key="3">
    <source>
        <dbReference type="Proteomes" id="UP001243330"/>
    </source>
</evidence>
<name>A0AAD9E9D9_9PEZI</name>
<reference evidence="2" key="1">
    <citation type="submission" date="2023-01" db="EMBL/GenBank/DDBJ databases">
        <title>Colletotrichum chrysophilum M932 genome sequence.</title>
        <authorList>
            <person name="Baroncelli R."/>
        </authorList>
    </citation>
    <scope>NUCLEOTIDE SEQUENCE</scope>
    <source>
        <strain evidence="2">M932</strain>
    </source>
</reference>
<evidence type="ECO:0000313" key="2">
    <source>
        <dbReference type="EMBL" id="KAK1840240.1"/>
    </source>
</evidence>
<comment type="caution">
    <text evidence="2">The sequence shown here is derived from an EMBL/GenBank/DDBJ whole genome shotgun (WGS) entry which is preliminary data.</text>
</comment>
<keyword evidence="3" id="KW-1185">Reference proteome</keyword>
<proteinExistence type="predicted"/>
<sequence length="68" mass="7439">MDALAFDDAVENQVSQLDAATFSNTSICSISDELNRCGRMMHRRGSSRKAQTTECLNHGDSSSSHFAE</sequence>
<dbReference type="Proteomes" id="UP001243330">
    <property type="component" value="Unassembled WGS sequence"/>
</dbReference>
<dbReference type="AlphaFoldDB" id="A0AAD9E9D9"/>
<feature type="compositionally biased region" description="Polar residues" evidence="1">
    <location>
        <begin position="48"/>
        <end position="68"/>
    </location>
</feature>
<protein>
    <submittedName>
        <fullName evidence="2">Uncharacterized protein</fullName>
    </submittedName>
</protein>
<evidence type="ECO:0000256" key="1">
    <source>
        <dbReference type="SAM" id="MobiDB-lite"/>
    </source>
</evidence>
<dbReference type="EMBL" id="JAQOWY010000579">
    <property type="protein sequence ID" value="KAK1840240.1"/>
    <property type="molecule type" value="Genomic_DNA"/>
</dbReference>
<feature type="region of interest" description="Disordered" evidence="1">
    <location>
        <begin position="42"/>
        <end position="68"/>
    </location>
</feature>
<accession>A0AAD9E9D9</accession>
<gene>
    <name evidence="2" type="ORF">CCHR01_17132</name>
</gene>
<organism evidence="2 3">
    <name type="scientific">Colletotrichum chrysophilum</name>
    <dbReference type="NCBI Taxonomy" id="1836956"/>
    <lineage>
        <taxon>Eukaryota</taxon>
        <taxon>Fungi</taxon>
        <taxon>Dikarya</taxon>
        <taxon>Ascomycota</taxon>
        <taxon>Pezizomycotina</taxon>
        <taxon>Sordariomycetes</taxon>
        <taxon>Hypocreomycetidae</taxon>
        <taxon>Glomerellales</taxon>
        <taxon>Glomerellaceae</taxon>
        <taxon>Colletotrichum</taxon>
        <taxon>Colletotrichum gloeosporioides species complex</taxon>
    </lineage>
</organism>